<accession>A0A3P6UYU2</accession>
<gene>
    <name evidence="1" type="ORF">NLS_LOCUS6162</name>
</gene>
<evidence type="ECO:0000313" key="1">
    <source>
        <dbReference type="EMBL" id="VDK83364.1"/>
    </source>
</evidence>
<evidence type="ECO:0000313" key="2">
    <source>
        <dbReference type="Proteomes" id="UP000277928"/>
    </source>
</evidence>
<organism evidence="1 2">
    <name type="scientific">Litomosoides sigmodontis</name>
    <name type="common">Filarial nematode worm</name>
    <dbReference type="NCBI Taxonomy" id="42156"/>
    <lineage>
        <taxon>Eukaryota</taxon>
        <taxon>Metazoa</taxon>
        <taxon>Ecdysozoa</taxon>
        <taxon>Nematoda</taxon>
        <taxon>Chromadorea</taxon>
        <taxon>Rhabditida</taxon>
        <taxon>Spirurina</taxon>
        <taxon>Spiruromorpha</taxon>
        <taxon>Filarioidea</taxon>
        <taxon>Onchocercidae</taxon>
        <taxon>Litomosoides</taxon>
    </lineage>
</organism>
<proteinExistence type="predicted"/>
<dbReference type="EMBL" id="UYRX01000524">
    <property type="protein sequence ID" value="VDK83364.1"/>
    <property type="molecule type" value="Genomic_DNA"/>
</dbReference>
<name>A0A3P6UYU2_LITSI</name>
<protein>
    <submittedName>
        <fullName evidence="1">Uncharacterized protein</fullName>
    </submittedName>
</protein>
<dbReference type="Proteomes" id="UP000277928">
    <property type="component" value="Unassembled WGS sequence"/>
</dbReference>
<reference evidence="1 2" key="1">
    <citation type="submission" date="2018-08" db="EMBL/GenBank/DDBJ databases">
        <authorList>
            <person name="Laetsch R D."/>
            <person name="Stevens L."/>
            <person name="Kumar S."/>
            <person name="Blaxter L. M."/>
        </authorList>
    </citation>
    <scope>NUCLEOTIDE SEQUENCE [LARGE SCALE GENOMIC DNA]</scope>
</reference>
<dbReference type="AlphaFoldDB" id="A0A3P6UYU2"/>
<sequence length="87" mass="9823">MKCEKVYNAHGQFQRSYIPARSPTTGNMWKFLMIILVAQFASGVVLRSGGARAQNPVFEIKFSPPVEWTYHKGAAHNEPSRQSNDIK</sequence>
<keyword evidence="2" id="KW-1185">Reference proteome</keyword>